<dbReference type="GO" id="GO:0042128">
    <property type="term" value="P:nitrate assimilation"/>
    <property type="evidence" value="ECO:0007669"/>
    <property type="project" value="UniProtKB-KW"/>
</dbReference>
<accession>A0A6J5JXC4</accession>
<evidence type="ECO:0000256" key="14">
    <source>
        <dbReference type="ARBA" id="ARBA00048294"/>
    </source>
</evidence>
<organism evidence="19 20">
    <name type="scientific">Candidatus Azoamicus ciliaticola</name>
    <dbReference type="NCBI Taxonomy" id="2652803"/>
    <lineage>
        <taxon>Bacteria</taxon>
        <taxon>Pseudomonadati</taxon>
        <taxon>Pseudomonadota</taxon>
        <taxon>Gammaproteobacteria</taxon>
        <taxon>Candidatus Azoamicaceae</taxon>
        <taxon>Candidatus Azoamicus</taxon>
    </lineage>
</organism>
<dbReference type="Proteomes" id="UP000509549">
    <property type="component" value="Chromosome"/>
</dbReference>
<evidence type="ECO:0000313" key="19">
    <source>
        <dbReference type="EMBL" id="CAB3976281.1"/>
    </source>
</evidence>
<dbReference type="PANTHER" id="PTHR30598">
    <property type="entry name" value="NITRATE REDUCTASE PRIVATE CHAPERONE, REDOX ENZYME MATURATION PROTEIN REMP FAMILY"/>
    <property type="match status" value="1"/>
</dbReference>
<evidence type="ECO:0000256" key="6">
    <source>
        <dbReference type="ARBA" id="ARBA00022692"/>
    </source>
</evidence>
<keyword evidence="20" id="KW-1185">Reference proteome</keyword>
<evidence type="ECO:0000256" key="11">
    <source>
        <dbReference type="ARBA" id="ARBA00023004"/>
    </source>
</evidence>
<evidence type="ECO:0000256" key="5">
    <source>
        <dbReference type="ARBA" id="ARBA00022617"/>
    </source>
</evidence>
<evidence type="ECO:0000256" key="8">
    <source>
        <dbReference type="ARBA" id="ARBA00022982"/>
    </source>
</evidence>
<evidence type="ECO:0000313" key="20">
    <source>
        <dbReference type="Proteomes" id="UP000509549"/>
    </source>
</evidence>
<feature type="transmembrane region" description="Helical" evidence="17">
    <location>
        <begin position="190"/>
        <end position="214"/>
    </location>
</feature>
<keyword evidence="6 17" id="KW-0812">Transmembrane</keyword>
<feature type="transmembrane region" description="Helical" evidence="17">
    <location>
        <begin position="131"/>
        <end position="151"/>
    </location>
</feature>
<evidence type="ECO:0000256" key="12">
    <source>
        <dbReference type="ARBA" id="ARBA00023063"/>
    </source>
</evidence>
<dbReference type="GO" id="GO:0009325">
    <property type="term" value="C:nitrate reductase complex"/>
    <property type="evidence" value="ECO:0007669"/>
    <property type="project" value="InterPro"/>
</dbReference>
<comment type="subunit">
    <text evidence="15">Dimer of heterotrimers each composed of an alpha, a beta and a gamma chain. Alpha and beta are catalytic chains; gamma chains are involved in binding the enzyme complex to the cytoplasmic membrane.</text>
</comment>
<evidence type="ECO:0000256" key="4">
    <source>
        <dbReference type="ARBA" id="ARBA00022475"/>
    </source>
</evidence>
<keyword evidence="13 17" id="KW-0472">Membrane</keyword>
<gene>
    <name evidence="19" type="primary">narI</name>
    <name evidence="19" type="ORF">ESZ_00061</name>
</gene>
<name>A0A6J5JXC4_9GAMM</name>
<dbReference type="GO" id="GO:0160182">
    <property type="term" value="F:nitrate reductase (quinone) activity"/>
    <property type="evidence" value="ECO:0007669"/>
    <property type="project" value="UniProtKB-EC"/>
</dbReference>
<dbReference type="GO" id="GO:0009055">
    <property type="term" value="F:electron transfer activity"/>
    <property type="evidence" value="ECO:0007669"/>
    <property type="project" value="TreeGrafter"/>
</dbReference>
<keyword evidence="4" id="KW-1003">Cell membrane</keyword>
<evidence type="ECO:0000256" key="13">
    <source>
        <dbReference type="ARBA" id="ARBA00023136"/>
    </source>
</evidence>
<keyword evidence="9 17" id="KW-1133">Transmembrane helix</keyword>
<dbReference type="GO" id="GO:0020037">
    <property type="term" value="F:heme binding"/>
    <property type="evidence" value="ECO:0007669"/>
    <property type="project" value="TreeGrafter"/>
</dbReference>
<evidence type="ECO:0000256" key="9">
    <source>
        <dbReference type="ARBA" id="ARBA00022989"/>
    </source>
</evidence>
<feature type="transmembrane region" description="Helical" evidence="17">
    <location>
        <begin position="88"/>
        <end position="110"/>
    </location>
</feature>
<keyword evidence="12" id="KW-0534">Nitrate assimilation</keyword>
<evidence type="ECO:0000256" key="1">
    <source>
        <dbReference type="ARBA" id="ARBA00004651"/>
    </source>
</evidence>
<dbReference type="SUPFAM" id="SSF103501">
    <property type="entry name" value="Respiratory nitrate reductase 1 gamma chain"/>
    <property type="match status" value="1"/>
</dbReference>
<feature type="binding site" description="axial binding residue" evidence="16">
    <location>
        <position position="206"/>
    </location>
    <ligand>
        <name>heme b</name>
        <dbReference type="ChEBI" id="CHEBI:60344"/>
        <label>1</label>
    </ligand>
    <ligandPart>
        <name>Fe</name>
        <dbReference type="ChEBI" id="CHEBI:18248"/>
    </ligandPart>
</feature>
<dbReference type="PANTHER" id="PTHR30598:SF3">
    <property type="entry name" value="RESPIRATORY NITRATE REDUCTASE 1 GAMMA CHAIN"/>
    <property type="match status" value="1"/>
</dbReference>
<feature type="transmembrane region" description="Helical" evidence="17">
    <location>
        <begin position="6"/>
        <end position="26"/>
    </location>
</feature>
<feature type="transmembrane region" description="Helical" evidence="17">
    <location>
        <begin position="47"/>
        <end position="68"/>
    </location>
</feature>
<feature type="binding site" description="axial binding residue" evidence="16">
    <location>
        <position position="188"/>
    </location>
    <ligand>
        <name>heme b</name>
        <dbReference type="ChEBI" id="CHEBI:60344"/>
        <label>1</label>
    </ligand>
    <ligandPart>
        <name>Fe</name>
        <dbReference type="ChEBI" id="CHEBI:18248"/>
    </ligandPart>
</feature>
<keyword evidence="8" id="KW-0249">Electron transport</keyword>
<feature type="binding site" description="axial binding residue" evidence="16">
    <location>
        <position position="56"/>
    </location>
    <ligand>
        <name>heme b</name>
        <dbReference type="ChEBI" id="CHEBI:60344"/>
        <label>1</label>
    </ligand>
    <ligandPart>
        <name>Fe</name>
        <dbReference type="ChEBI" id="CHEBI:18248"/>
    </ligandPart>
</feature>
<evidence type="ECO:0000256" key="10">
    <source>
        <dbReference type="ARBA" id="ARBA00023002"/>
    </source>
</evidence>
<evidence type="ECO:0000256" key="7">
    <source>
        <dbReference type="ARBA" id="ARBA00022723"/>
    </source>
</evidence>
<keyword evidence="7" id="KW-0479">Metal-binding</keyword>
<dbReference type="InterPro" id="IPR003816">
    <property type="entry name" value="Nitrate_red_gam"/>
</dbReference>
<dbReference type="GO" id="GO:0046872">
    <property type="term" value="F:metal ion binding"/>
    <property type="evidence" value="ECO:0007669"/>
    <property type="project" value="UniProtKB-KW"/>
</dbReference>
<dbReference type="Pfam" id="PF02665">
    <property type="entry name" value="Nitrate_red_gam"/>
    <property type="match status" value="1"/>
</dbReference>
<dbReference type="InterPro" id="IPR036197">
    <property type="entry name" value="NarG-like_sf"/>
</dbReference>
<evidence type="ECO:0000256" key="3">
    <source>
        <dbReference type="ARBA" id="ARBA00022448"/>
    </source>
</evidence>
<dbReference type="KEGG" id="acil:ESZ_00061"/>
<dbReference type="EMBL" id="LR794158">
    <property type="protein sequence ID" value="CAB3976281.1"/>
    <property type="molecule type" value="Genomic_DNA"/>
</dbReference>
<keyword evidence="5 16" id="KW-0349">Heme</keyword>
<dbReference type="InterPro" id="IPR023234">
    <property type="entry name" value="NarG-like_domain"/>
</dbReference>
<dbReference type="FunFam" id="1.20.950.20:FF:000001">
    <property type="entry name" value="Respiratory nitrate reductase subunit gamma"/>
    <property type="match status" value="1"/>
</dbReference>
<feature type="domain" description="NarG-like" evidence="18">
    <location>
        <begin position="5"/>
        <end position="224"/>
    </location>
</feature>
<comment type="catalytic activity">
    <reaction evidence="14">
        <text>nitrate + a quinol = a quinone + nitrite + H2O</text>
        <dbReference type="Rhea" id="RHEA:56144"/>
        <dbReference type="ChEBI" id="CHEBI:15377"/>
        <dbReference type="ChEBI" id="CHEBI:16301"/>
        <dbReference type="ChEBI" id="CHEBI:17632"/>
        <dbReference type="ChEBI" id="CHEBI:24646"/>
        <dbReference type="ChEBI" id="CHEBI:132124"/>
        <dbReference type="EC" id="1.7.5.1"/>
    </reaction>
</comment>
<protein>
    <recommendedName>
        <fullName evidence="2">nitrate reductase (quinone)</fullName>
        <ecNumber evidence="2">1.7.5.1</ecNumber>
    </recommendedName>
</protein>
<reference evidence="19 20" key="1">
    <citation type="submission" date="2020-04" db="EMBL/GenBank/DDBJ databases">
        <authorList>
            <person name="Graf S J."/>
        </authorList>
    </citation>
    <scope>NUCLEOTIDE SEQUENCE [LARGE SCALE GENOMIC DNA]</scope>
    <source>
        <strain evidence="19">1</strain>
    </source>
</reference>
<dbReference type="GO" id="GO:0019645">
    <property type="term" value="P:anaerobic electron transport chain"/>
    <property type="evidence" value="ECO:0007669"/>
    <property type="project" value="TreeGrafter"/>
</dbReference>
<keyword evidence="10 19" id="KW-0560">Oxidoreductase</keyword>
<evidence type="ECO:0000256" key="15">
    <source>
        <dbReference type="ARBA" id="ARBA00063882"/>
    </source>
</evidence>
<proteinExistence type="predicted"/>
<keyword evidence="11 16" id="KW-0408">Iron</keyword>
<sequence>MSFFNIFIFSYFPYIAIFIFILGSIFRYENNQYSWKSSSSQLLNNKLFFFSSNCFHFGILFLMCGHFFGLLTPHFIYSKFITADHKQLLAMVSGGIAGIVCFFGLTLLIYRRMSDDRVSTNSNFSDMYVLFLLYIQLLLGLFSIFISYSHIDNPSTMIALANWVQGIFTFSPNLHLYVISEHFIFKAHLFFGMLILVIFPFTRLVHIFSFPYLYFLRTGYQIVRILR</sequence>
<dbReference type="Gene3D" id="1.20.950.20">
    <property type="entry name" value="Transmembrane di-heme cytochromes, Chain C"/>
    <property type="match status" value="1"/>
</dbReference>
<dbReference type="InterPro" id="IPR051936">
    <property type="entry name" value="Heme-iron_electron_transfer"/>
</dbReference>
<dbReference type="AlphaFoldDB" id="A0A6J5JXC4"/>
<evidence type="ECO:0000259" key="18">
    <source>
        <dbReference type="Pfam" id="PF02665"/>
    </source>
</evidence>
<dbReference type="EC" id="1.7.5.1" evidence="2"/>
<keyword evidence="3" id="KW-0813">Transport</keyword>
<comment type="subcellular location">
    <subcellularLocation>
        <location evidence="1">Cell membrane</location>
        <topology evidence="1">Multi-pass membrane protein</topology>
    </subcellularLocation>
</comment>
<feature type="binding site" description="axial binding residue" evidence="16">
    <location>
        <position position="66"/>
    </location>
    <ligand>
        <name>heme b</name>
        <dbReference type="ChEBI" id="CHEBI:60344"/>
        <label>2</label>
    </ligand>
    <ligandPart>
        <name>Fe</name>
        <dbReference type="ChEBI" id="CHEBI:18248"/>
    </ligandPart>
</feature>
<dbReference type="RefSeq" id="WP_176604815.1">
    <property type="nucleotide sequence ID" value="NZ_LR794158.1"/>
</dbReference>
<dbReference type="GO" id="GO:0005886">
    <property type="term" value="C:plasma membrane"/>
    <property type="evidence" value="ECO:0007669"/>
    <property type="project" value="UniProtKB-SubCell"/>
</dbReference>
<evidence type="ECO:0000256" key="16">
    <source>
        <dbReference type="PIRSR" id="PIRSR603816-1"/>
    </source>
</evidence>
<evidence type="ECO:0000256" key="17">
    <source>
        <dbReference type="SAM" id="Phobius"/>
    </source>
</evidence>
<dbReference type="NCBIfam" id="TIGR00351">
    <property type="entry name" value="narI"/>
    <property type="match status" value="1"/>
</dbReference>
<evidence type="ECO:0000256" key="2">
    <source>
        <dbReference type="ARBA" id="ARBA00012500"/>
    </source>
</evidence>